<dbReference type="EMBL" id="CATNWA010007944">
    <property type="protein sequence ID" value="CAI9555121.1"/>
    <property type="molecule type" value="Genomic_DNA"/>
</dbReference>
<keyword evidence="3" id="KW-1185">Reference proteome</keyword>
<gene>
    <name evidence="2" type="ORF">SPARVUS_LOCUS4332197</name>
</gene>
<dbReference type="Proteomes" id="UP001162483">
    <property type="component" value="Unassembled WGS sequence"/>
</dbReference>
<evidence type="ECO:0000313" key="3">
    <source>
        <dbReference type="Proteomes" id="UP001162483"/>
    </source>
</evidence>
<organism evidence="2 3">
    <name type="scientific">Staurois parvus</name>
    <dbReference type="NCBI Taxonomy" id="386267"/>
    <lineage>
        <taxon>Eukaryota</taxon>
        <taxon>Metazoa</taxon>
        <taxon>Chordata</taxon>
        <taxon>Craniata</taxon>
        <taxon>Vertebrata</taxon>
        <taxon>Euteleostomi</taxon>
        <taxon>Amphibia</taxon>
        <taxon>Batrachia</taxon>
        <taxon>Anura</taxon>
        <taxon>Neobatrachia</taxon>
        <taxon>Ranoidea</taxon>
        <taxon>Ranidae</taxon>
        <taxon>Staurois</taxon>
    </lineage>
</organism>
<name>A0ABN9C744_9NEOB</name>
<accession>A0ABN9C744</accession>
<evidence type="ECO:0000313" key="2">
    <source>
        <dbReference type="EMBL" id="CAI9555121.1"/>
    </source>
</evidence>
<reference evidence="2" key="1">
    <citation type="submission" date="2023-05" db="EMBL/GenBank/DDBJ databases">
        <authorList>
            <person name="Stuckert A."/>
        </authorList>
    </citation>
    <scope>NUCLEOTIDE SEQUENCE</scope>
</reference>
<sequence length="42" mass="4121">MRPTGAFTTMPPPPPPPLPSTAFSGSPVPSGEPENAASVSAS</sequence>
<protein>
    <submittedName>
        <fullName evidence="2">Uncharacterized protein</fullName>
    </submittedName>
</protein>
<comment type="caution">
    <text evidence="2">The sequence shown here is derived from an EMBL/GenBank/DDBJ whole genome shotgun (WGS) entry which is preliminary data.</text>
</comment>
<feature type="compositionally biased region" description="Pro residues" evidence="1">
    <location>
        <begin position="10"/>
        <end position="19"/>
    </location>
</feature>
<evidence type="ECO:0000256" key="1">
    <source>
        <dbReference type="SAM" id="MobiDB-lite"/>
    </source>
</evidence>
<feature type="region of interest" description="Disordered" evidence="1">
    <location>
        <begin position="1"/>
        <end position="42"/>
    </location>
</feature>
<proteinExistence type="predicted"/>